<keyword evidence="3" id="KW-1003">Cell membrane</keyword>
<dbReference type="InterPro" id="IPR032808">
    <property type="entry name" value="DoxX"/>
</dbReference>
<evidence type="ECO:0000313" key="8">
    <source>
        <dbReference type="Proteomes" id="UP000559182"/>
    </source>
</evidence>
<dbReference type="InterPro" id="IPR051907">
    <property type="entry name" value="DoxX-like_oxidoreductase"/>
</dbReference>
<dbReference type="RefSeq" id="WP_183320403.1">
    <property type="nucleotide sequence ID" value="NZ_JACHVQ010000001.1"/>
</dbReference>
<comment type="caution">
    <text evidence="7">The sequence shown here is derived from an EMBL/GenBank/DDBJ whole genome shotgun (WGS) entry which is preliminary data.</text>
</comment>
<keyword evidence="8" id="KW-1185">Reference proteome</keyword>
<keyword evidence="5" id="KW-1133">Transmembrane helix</keyword>
<gene>
    <name evidence="7" type="ORF">FHU39_002247</name>
</gene>
<evidence type="ECO:0000256" key="4">
    <source>
        <dbReference type="ARBA" id="ARBA00022692"/>
    </source>
</evidence>
<comment type="similarity">
    <text evidence="2">Belongs to the DoxX family.</text>
</comment>
<dbReference type="PANTHER" id="PTHR33452:SF1">
    <property type="entry name" value="INNER MEMBRANE PROTEIN YPHA-RELATED"/>
    <property type="match status" value="1"/>
</dbReference>
<dbReference type="Proteomes" id="UP000559182">
    <property type="component" value="Unassembled WGS sequence"/>
</dbReference>
<keyword evidence="4" id="KW-0812">Transmembrane</keyword>
<keyword evidence="6" id="KW-0472">Membrane</keyword>
<reference evidence="7 8" key="1">
    <citation type="submission" date="2020-08" db="EMBL/GenBank/DDBJ databases">
        <title>Sequencing the genomes of 1000 actinobacteria strains.</title>
        <authorList>
            <person name="Klenk H.-P."/>
        </authorList>
    </citation>
    <scope>NUCLEOTIDE SEQUENCE [LARGE SCALE GENOMIC DNA]</scope>
    <source>
        <strain evidence="7 8">DSM 105369</strain>
    </source>
</reference>
<accession>A0A839N7Y5</accession>
<dbReference type="AlphaFoldDB" id="A0A839N7Y5"/>
<proteinExistence type="inferred from homology"/>
<evidence type="ECO:0000256" key="2">
    <source>
        <dbReference type="ARBA" id="ARBA00006679"/>
    </source>
</evidence>
<evidence type="ECO:0000256" key="5">
    <source>
        <dbReference type="ARBA" id="ARBA00022989"/>
    </source>
</evidence>
<sequence length="167" mass="16984">MQLARLAARTVIGGLFIGHGTQKLMGWFGGPGLEGTDKMMEALQMYPPRRNAIAAGVSEAAGGALLATGLATPLAASSLIGVMTTAIRKVHAPNGVWNSNGGFEFNATLIAALVTLAEAGPGDLSLDHAFGVEKKGTAVALGATALGVAASFATIELGRREAERNAR</sequence>
<evidence type="ECO:0000256" key="3">
    <source>
        <dbReference type="ARBA" id="ARBA00022475"/>
    </source>
</evidence>
<dbReference type="Pfam" id="PF07681">
    <property type="entry name" value="DoxX"/>
    <property type="match status" value="1"/>
</dbReference>
<name>A0A839N7Y5_9MICO</name>
<evidence type="ECO:0000256" key="1">
    <source>
        <dbReference type="ARBA" id="ARBA00004651"/>
    </source>
</evidence>
<comment type="subcellular location">
    <subcellularLocation>
        <location evidence="1">Cell membrane</location>
        <topology evidence="1">Multi-pass membrane protein</topology>
    </subcellularLocation>
</comment>
<evidence type="ECO:0000313" key="7">
    <source>
        <dbReference type="EMBL" id="MBB2892263.1"/>
    </source>
</evidence>
<dbReference type="PANTHER" id="PTHR33452">
    <property type="entry name" value="OXIDOREDUCTASE CATD-RELATED"/>
    <property type="match status" value="1"/>
</dbReference>
<organism evidence="7 8">
    <name type="scientific">Flexivirga oryzae</name>
    <dbReference type="NCBI Taxonomy" id="1794944"/>
    <lineage>
        <taxon>Bacteria</taxon>
        <taxon>Bacillati</taxon>
        <taxon>Actinomycetota</taxon>
        <taxon>Actinomycetes</taxon>
        <taxon>Micrococcales</taxon>
        <taxon>Dermacoccaceae</taxon>
        <taxon>Flexivirga</taxon>
    </lineage>
</organism>
<dbReference type="EMBL" id="JACHVQ010000001">
    <property type="protein sequence ID" value="MBB2892263.1"/>
    <property type="molecule type" value="Genomic_DNA"/>
</dbReference>
<evidence type="ECO:0000256" key="6">
    <source>
        <dbReference type="ARBA" id="ARBA00023136"/>
    </source>
</evidence>
<dbReference type="GO" id="GO:0005886">
    <property type="term" value="C:plasma membrane"/>
    <property type="evidence" value="ECO:0007669"/>
    <property type="project" value="UniProtKB-SubCell"/>
</dbReference>
<protein>
    <submittedName>
        <fullName evidence="7">Putative oxidoreductase</fullName>
    </submittedName>
</protein>